<feature type="compositionally biased region" description="Gly residues" evidence="1">
    <location>
        <begin position="74"/>
        <end position="85"/>
    </location>
</feature>
<protein>
    <submittedName>
        <fullName evidence="2">Uncharacterized protein</fullName>
    </submittedName>
</protein>
<organism evidence="2 3">
    <name type="scientific">Scophthalmus maximus</name>
    <name type="common">Turbot</name>
    <name type="synonym">Psetta maxima</name>
    <dbReference type="NCBI Taxonomy" id="52904"/>
    <lineage>
        <taxon>Eukaryota</taxon>
        <taxon>Metazoa</taxon>
        <taxon>Chordata</taxon>
        <taxon>Craniata</taxon>
        <taxon>Vertebrata</taxon>
        <taxon>Euteleostomi</taxon>
        <taxon>Actinopterygii</taxon>
        <taxon>Neopterygii</taxon>
        <taxon>Teleostei</taxon>
        <taxon>Neoteleostei</taxon>
        <taxon>Acanthomorphata</taxon>
        <taxon>Carangaria</taxon>
        <taxon>Pleuronectiformes</taxon>
        <taxon>Pleuronectoidei</taxon>
        <taxon>Scophthalmidae</taxon>
        <taxon>Scophthalmus</taxon>
    </lineage>
</organism>
<evidence type="ECO:0000256" key="1">
    <source>
        <dbReference type="SAM" id="MobiDB-lite"/>
    </source>
</evidence>
<dbReference type="AlphaFoldDB" id="A0A8D3EB69"/>
<feature type="compositionally biased region" description="Acidic residues" evidence="1">
    <location>
        <begin position="57"/>
        <end position="68"/>
    </location>
</feature>
<feature type="region of interest" description="Disordered" evidence="1">
    <location>
        <begin position="44"/>
        <end position="121"/>
    </location>
</feature>
<proteinExistence type="predicted"/>
<evidence type="ECO:0000313" key="3">
    <source>
        <dbReference type="Proteomes" id="UP000694558"/>
    </source>
</evidence>
<evidence type="ECO:0000313" key="2">
    <source>
        <dbReference type="Ensembl" id="ENSSMAP00000069028.1"/>
    </source>
</evidence>
<reference evidence="2" key="1">
    <citation type="submission" date="2023-05" db="EMBL/GenBank/DDBJ databases">
        <title>High-quality long-read genome of Scophthalmus maximus.</title>
        <authorList>
            <person name="Lien S."/>
            <person name="Martinez P."/>
        </authorList>
    </citation>
    <scope>NUCLEOTIDE SEQUENCE [LARGE SCALE GENOMIC DNA]</scope>
</reference>
<dbReference type="Ensembl" id="ENSSMAT00000068879.1">
    <property type="protein sequence ID" value="ENSSMAP00000069028.1"/>
    <property type="gene ID" value="ENSSMAG00000034118.1"/>
</dbReference>
<reference evidence="2" key="2">
    <citation type="submission" date="2025-08" db="UniProtKB">
        <authorList>
            <consortium name="Ensembl"/>
        </authorList>
    </citation>
    <scope>IDENTIFICATION</scope>
</reference>
<accession>A0A8D3EB69</accession>
<sequence length="164" mass="18062">EVQNMIRSVWFKHVMIIFYLTNRKLFTSRILKILIILFFTSDSEHEPPGVSLRLEQGDELPGPEDSPGEEGLHAEGGQGPGGRAPGGSAPSHHLHESCFNKPAGALNMDSSPPPTECASVSKPLQPNETCGHRGLFDGHDQITYVLMIINSFVMKHHAELRQTL</sequence>
<dbReference type="Proteomes" id="UP000694558">
    <property type="component" value="Chromosome 2"/>
</dbReference>
<name>A0A8D3EB69_SCOMX</name>